<protein>
    <submittedName>
        <fullName evidence="2">Uncharacterized protein</fullName>
    </submittedName>
</protein>
<proteinExistence type="predicted"/>
<dbReference type="EMBL" id="JAEKOZ010000010">
    <property type="protein sequence ID" value="MBJ3809056.1"/>
    <property type="molecule type" value="Genomic_DNA"/>
</dbReference>
<gene>
    <name evidence="2" type="ORF">JGB26_18350</name>
</gene>
<feature type="region of interest" description="Disordered" evidence="1">
    <location>
        <begin position="540"/>
        <end position="562"/>
    </location>
</feature>
<evidence type="ECO:0000313" key="2">
    <source>
        <dbReference type="EMBL" id="MBJ3809056.1"/>
    </source>
</evidence>
<name>A0ABS0X7T3_9ACTN</name>
<dbReference type="RefSeq" id="WP_190117302.1">
    <property type="nucleotide sequence ID" value="NZ_BMVR01000007.1"/>
</dbReference>
<feature type="region of interest" description="Disordered" evidence="1">
    <location>
        <begin position="770"/>
        <end position="789"/>
    </location>
</feature>
<dbReference type="Gene3D" id="3.40.390.10">
    <property type="entry name" value="Collagenase (Catalytic Domain)"/>
    <property type="match status" value="2"/>
</dbReference>
<dbReference type="InterPro" id="IPR024079">
    <property type="entry name" value="MetalloPept_cat_dom_sf"/>
</dbReference>
<reference evidence="2 3" key="1">
    <citation type="submission" date="2020-12" db="EMBL/GenBank/DDBJ databases">
        <title>Streptomyces typhae sp. nov., a novel endophytic actinomycete isolated from the root of cattail pollen (Typha angustifolia L.).</title>
        <authorList>
            <person name="Peng C."/>
            <person name="Liu C."/>
        </authorList>
    </citation>
    <scope>NUCLEOTIDE SEQUENCE [LARGE SCALE GENOMIC DNA]</scope>
    <source>
        <strain evidence="2 3">JCM 4753</strain>
    </source>
</reference>
<evidence type="ECO:0000313" key="3">
    <source>
        <dbReference type="Proteomes" id="UP000634780"/>
    </source>
</evidence>
<dbReference type="Proteomes" id="UP000634780">
    <property type="component" value="Unassembled WGS sequence"/>
</dbReference>
<sequence length="876" mass="96535">MVDAITTPVDLLVFPHLDLHVVLNDTPKLKIEVVRRTFTDIKPSPFTLTPEMTNSVVHFFAPHQPTGQRLNNRPTVDPATGIVTATTPGVYLFQITVGVGGGAGSVVGRLQVHERILDWWFGNDSLTTARDLTHAHAQPTIYARFSEHPAAGTDAVGDITGHGYVPLRSANSTKVDIDPRGRLRGKEESDVPVEISGTFLGKTNILPVRVVNFARPRFTVRTVRRQDLSRPEGKSNVIFLSEGFGEQDRPQFDEIVERTVKAMFEAPRHEPFGLLRDNFNVFQCFEPSQERLHLTVGNRVVDKPGTGVDLTQCRIPHPQHLPGTPTNSYTLQQLIERVGLPMRNESRPFDGFKALWSGQSLPDFDPAGVNDLLIKTWMAHQSDGFLQTADTLHGFYLGSRWADGSRIVTVGNTAAPPPAADDPADPNLKKFIARLYDFYKAPLTQSLGLDPRRHAPELYATAGTTNAGNSVLTYLDGLFTADLPSPNIGAVWTPDDTKFKRSRGLVGVLVHDALLGGQALNNGTLMATTLGMRSRVEFATDPKDPPGRPIMRRVRPRPVPPDNRHGVVEFGHLINTVVHEFGHNFALGDEYEDSGGDDANATGFPQDVKLDNLASIGFLRIPATPPGRRLDGAKVKWFVLPRMRVSGRLLEASKATPAGIEITVGTTGFDKWVKAWADNATVSLQNFAANEFNLQLPLQTGPAQALKDLPFADRPDESRGAFVLRTPGSVGVFAKDSRVFVRLKDKTGNDEVIVPRPVLDFFNSAANPRNHLPLNRDRDTTRPSGLREADTDLPVAIPGFVPPRYPYQLVGIFEGGNHFAGGYYRASGECKMRGQDKEQNVHDHRGEFCFLCKWLIVNLVDPAQHALLDARHYPRA</sequence>
<evidence type="ECO:0000256" key="1">
    <source>
        <dbReference type="SAM" id="MobiDB-lite"/>
    </source>
</evidence>
<keyword evidence="3" id="KW-1185">Reference proteome</keyword>
<feature type="compositionally biased region" description="Basic and acidic residues" evidence="1">
    <location>
        <begin position="774"/>
        <end position="789"/>
    </location>
</feature>
<accession>A0ABS0X7T3</accession>
<organism evidence="2 3">
    <name type="scientific">Streptomyces flavofungini</name>
    <dbReference type="NCBI Taxonomy" id="68200"/>
    <lineage>
        <taxon>Bacteria</taxon>
        <taxon>Bacillati</taxon>
        <taxon>Actinomycetota</taxon>
        <taxon>Actinomycetes</taxon>
        <taxon>Kitasatosporales</taxon>
        <taxon>Streptomycetaceae</taxon>
        <taxon>Streptomyces</taxon>
    </lineage>
</organism>
<comment type="caution">
    <text evidence="2">The sequence shown here is derived from an EMBL/GenBank/DDBJ whole genome shotgun (WGS) entry which is preliminary data.</text>
</comment>